<dbReference type="RefSeq" id="WP_123217621.1">
    <property type="nucleotide sequence ID" value="NZ_RJTM01000128.1"/>
</dbReference>
<organism evidence="3 4">
    <name type="scientific">Sinomicrobium pectinilyticum</name>
    <dbReference type="NCBI Taxonomy" id="1084421"/>
    <lineage>
        <taxon>Bacteria</taxon>
        <taxon>Pseudomonadati</taxon>
        <taxon>Bacteroidota</taxon>
        <taxon>Flavobacteriia</taxon>
        <taxon>Flavobacteriales</taxon>
        <taxon>Flavobacteriaceae</taxon>
        <taxon>Sinomicrobium</taxon>
    </lineage>
</organism>
<keyword evidence="1" id="KW-1133">Transmembrane helix</keyword>
<name>A0A3N0DYJ3_SINP1</name>
<accession>A0A3N0DYJ3</accession>
<evidence type="ECO:0000256" key="1">
    <source>
        <dbReference type="SAM" id="Phobius"/>
    </source>
</evidence>
<keyword evidence="1" id="KW-0812">Transmembrane</keyword>
<keyword evidence="3" id="KW-0808">Transferase</keyword>
<dbReference type="Pfam" id="PF20584">
    <property type="entry name" value="DUF6787"/>
    <property type="match status" value="1"/>
</dbReference>
<dbReference type="EMBL" id="RJTM01000128">
    <property type="protein sequence ID" value="RNL80675.1"/>
    <property type="molecule type" value="Genomic_DNA"/>
</dbReference>
<evidence type="ECO:0000313" key="3">
    <source>
        <dbReference type="EMBL" id="RNL80675.1"/>
    </source>
</evidence>
<protein>
    <submittedName>
        <fullName evidence="3">Diacylglyceryl transferase</fullName>
    </submittedName>
</protein>
<dbReference type="Proteomes" id="UP000267469">
    <property type="component" value="Unassembled WGS sequence"/>
</dbReference>
<proteinExistence type="predicted"/>
<dbReference type="AlphaFoldDB" id="A0A3N0DYJ3"/>
<evidence type="ECO:0000259" key="2">
    <source>
        <dbReference type="Pfam" id="PF20584"/>
    </source>
</evidence>
<feature type="transmembrane region" description="Helical" evidence="1">
    <location>
        <begin position="54"/>
        <end position="83"/>
    </location>
</feature>
<keyword evidence="1" id="KW-0472">Membrane</keyword>
<comment type="caution">
    <text evidence="3">The sequence shown here is derived from an EMBL/GenBank/DDBJ whole genome shotgun (WGS) entry which is preliminary data.</text>
</comment>
<gene>
    <name evidence="3" type="ORF">ED312_19045</name>
</gene>
<reference evidence="3 4" key="1">
    <citation type="submission" date="2018-10" db="EMBL/GenBank/DDBJ databases">
        <title>Sinomicrobium pectinilyticum sp. nov., a pectinase-producing bacterium isolated from alkaline and saline soil, and emended description of the genus Sinomicrobium.</title>
        <authorList>
            <person name="Cheng B."/>
            <person name="Li C."/>
            <person name="Lai Q."/>
            <person name="Du M."/>
            <person name="Shao Z."/>
            <person name="Xu P."/>
            <person name="Yang C."/>
        </authorList>
    </citation>
    <scope>NUCLEOTIDE SEQUENCE [LARGE SCALE GENOMIC DNA]</scope>
    <source>
        <strain evidence="3 4">5DNS001</strain>
    </source>
</reference>
<evidence type="ECO:0000313" key="4">
    <source>
        <dbReference type="Proteomes" id="UP000267469"/>
    </source>
</evidence>
<dbReference type="GO" id="GO:0016740">
    <property type="term" value="F:transferase activity"/>
    <property type="evidence" value="ECO:0007669"/>
    <property type="project" value="UniProtKB-KW"/>
</dbReference>
<dbReference type="InterPro" id="IPR046714">
    <property type="entry name" value="DUF6787"/>
</dbReference>
<feature type="domain" description="DUF6787" evidence="2">
    <location>
        <begin position="18"/>
        <end position="97"/>
    </location>
</feature>
<sequence>MEKLKRRWGIESNFQLLIIFVVFALTGSSAAKLAGPLLTFFEMHENNMHPVLYWTLRILLIFPVYQVLLVTFGWLFGQFRFFWDFEKKMLRRMGLGFIFPKS</sequence>
<dbReference type="OrthoDB" id="1151370at2"/>
<keyword evidence="4" id="KW-1185">Reference proteome</keyword>